<evidence type="ECO:0000313" key="2">
    <source>
        <dbReference type="Proteomes" id="UP000810252"/>
    </source>
</evidence>
<proteinExistence type="predicted"/>
<dbReference type="AlphaFoldDB" id="A0A9D9EJ16"/>
<dbReference type="EMBL" id="JADIMQ010000055">
    <property type="protein sequence ID" value="MBO8448429.1"/>
    <property type="molecule type" value="Genomic_DNA"/>
</dbReference>
<reference evidence="1" key="2">
    <citation type="journal article" date="2021" name="PeerJ">
        <title>Extensive microbial diversity within the chicken gut microbiome revealed by metagenomics and culture.</title>
        <authorList>
            <person name="Gilroy R."/>
            <person name="Ravi A."/>
            <person name="Getino M."/>
            <person name="Pursley I."/>
            <person name="Horton D.L."/>
            <person name="Alikhan N.F."/>
            <person name="Baker D."/>
            <person name="Gharbi K."/>
            <person name="Hall N."/>
            <person name="Watson M."/>
            <person name="Adriaenssens E.M."/>
            <person name="Foster-Nyarko E."/>
            <person name="Jarju S."/>
            <person name="Secka A."/>
            <person name="Antonio M."/>
            <person name="Oren A."/>
            <person name="Chaudhuri R.R."/>
            <person name="La Ragione R."/>
            <person name="Hildebrand F."/>
            <person name="Pallen M.J."/>
        </authorList>
    </citation>
    <scope>NUCLEOTIDE SEQUENCE</scope>
    <source>
        <strain evidence="1">20514</strain>
    </source>
</reference>
<evidence type="ECO:0000313" key="1">
    <source>
        <dbReference type="EMBL" id="MBO8448429.1"/>
    </source>
</evidence>
<protein>
    <submittedName>
        <fullName evidence="1">Uncharacterized protein</fullName>
    </submittedName>
</protein>
<comment type="caution">
    <text evidence="1">The sequence shown here is derived from an EMBL/GenBank/DDBJ whole genome shotgun (WGS) entry which is preliminary data.</text>
</comment>
<organism evidence="1 2">
    <name type="scientific">Candidatus Cryptobacteroides merdigallinarum</name>
    <dbReference type="NCBI Taxonomy" id="2840770"/>
    <lineage>
        <taxon>Bacteria</taxon>
        <taxon>Pseudomonadati</taxon>
        <taxon>Bacteroidota</taxon>
        <taxon>Bacteroidia</taxon>
        <taxon>Bacteroidales</taxon>
        <taxon>Candidatus Cryptobacteroides</taxon>
    </lineage>
</organism>
<sequence length="184" mass="20316">MLIQDSQRNGGKKVYLRISKGSIISRKDGVETSFSAISGALTGIELREHEFENKKFRNWHIMISDAESGEAYDLSVGKSAGVFKSIVRSLVTEQGLAGLDDITIDVYTSKSGYTNASVSANGQRLHWVDEQMPAIQYVTVGGNEVPDDTAQMNWIQTLVDRINARLRSGGEDLAQDDFEDLPEE</sequence>
<dbReference type="Proteomes" id="UP000810252">
    <property type="component" value="Unassembled WGS sequence"/>
</dbReference>
<gene>
    <name evidence="1" type="ORF">IAC29_04065</name>
</gene>
<reference evidence="1" key="1">
    <citation type="submission" date="2020-10" db="EMBL/GenBank/DDBJ databases">
        <authorList>
            <person name="Gilroy R."/>
        </authorList>
    </citation>
    <scope>NUCLEOTIDE SEQUENCE</scope>
    <source>
        <strain evidence="1">20514</strain>
    </source>
</reference>
<name>A0A9D9EJ16_9BACT</name>
<accession>A0A9D9EJ16</accession>